<evidence type="ECO:0000259" key="2">
    <source>
        <dbReference type="PROSITE" id="PS50966"/>
    </source>
</evidence>
<keyword evidence="1" id="KW-0479">Metal-binding</keyword>
<evidence type="ECO:0000313" key="3">
    <source>
        <dbReference type="EMBL" id="RDX67862.1"/>
    </source>
</evidence>
<comment type="caution">
    <text evidence="3">The sequence shown here is derived from an EMBL/GenBank/DDBJ whole genome shotgun (WGS) entry which is preliminary data.</text>
</comment>
<keyword evidence="4" id="KW-1185">Reference proteome</keyword>
<evidence type="ECO:0000256" key="1">
    <source>
        <dbReference type="PROSITE-ProRule" id="PRU00325"/>
    </source>
</evidence>
<dbReference type="PROSITE" id="PS50966">
    <property type="entry name" value="ZF_SWIM"/>
    <property type="match status" value="1"/>
</dbReference>
<dbReference type="OrthoDB" id="912017at2759"/>
<protein>
    <recommendedName>
        <fullName evidence="2">SWIM-type domain-containing protein</fullName>
    </recommendedName>
</protein>
<reference evidence="3" key="1">
    <citation type="submission" date="2018-05" db="EMBL/GenBank/DDBJ databases">
        <title>Draft genome of Mucuna pruriens seed.</title>
        <authorList>
            <person name="Nnadi N.E."/>
            <person name="Vos R."/>
            <person name="Hasami M.H."/>
            <person name="Devisetty U.K."/>
            <person name="Aguiy J.C."/>
        </authorList>
    </citation>
    <scope>NUCLEOTIDE SEQUENCE [LARGE SCALE GENOMIC DNA]</scope>
    <source>
        <strain evidence="3">JCA_2017</strain>
    </source>
</reference>
<dbReference type="GO" id="GO:0008270">
    <property type="term" value="F:zinc ion binding"/>
    <property type="evidence" value="ECO:0007669"/>
    <property type="project" value="UniProtKB-KW"/>
</dbReference>
<gene>
    <name evidence="3" type="ORF">CR513_53216</name>
</gene>
<accession>A0A371EP81</accession>
<dbReference type="EMBL" id="QJKJ01012803">
    <property type="protein sequence ID" value="RDX67862.1"/>
    <property type="molecule type" value="Genomic_DNA"/>
</dbReference>
<dbReference type="AlphaFoldDB" id="A0A371EP81"/>
<name>A0A371EP81_MUCPR</name>
<keyword evidence="1" id="KW-0863">Zinc-finger</keyword>
<feature type="domain" description="SWIM-type" evidence="2">
    <location>
        <begin position="94"/>
        <end position="126"/>
    </location>
</feature>
<dbReference type="InterPro" id="IPR007527">
    <property type="entry name" value="Znf_SWIM"/>
</dbReference>
<dbReference type="Proteomes" id="UP000257109">
    <property type="component" value="Unassembled WGS sequence"/>
</dbReference>
<sequence>YNIVKICLKYYSNNIIYIKDILFNNISKDFNNLSVKNYIILGKYYAKKLRKGYAKRLRALTNDSQSKTFVELVLSLLEIHYYEVNNINMVVDTFIINISTKECSCKRWMLTCISCFHVISCMKFMKLPPKDYMLNETYEVIYQPLIHLANEEHLWIRT</sequence>
<organism evidence="3 4">
    <name type="scientific">Mucuna pruriens</name>
    <name type="common">Velvet bean</name>
    <name type="synonym">Dolichos pruriens</name>
    <dbReference type="NCBI Taxonomy" id="157652"/>
    <lineage>
        <taxon>Eukaryota</taxon>
        <taxon>Viridiplantae</taxon>
        <taxon>Streptophyta</taxon>
        <taxon>Embryophyta</taxon>
        <taxon>Tracheophyta</taxon>
        <taxon>Spermatophyta</taxon>
        <taxon>Magnoliopsida</taxon>
        <taxon>eudicotyledons</taxon>
        <taxon>Gunneridae</taxon>
        <taxon>Pentapetalae</taxon>
        <taxon>rosids</taxon>
        <taxon>fabids</taxon>
        <taxon>Fabales</taxon>
        <taxon>Fabaceae</taxon>
        <taxon>Papilionoideae</taxon>
        <taxon>50 kb inversion clade</taxon>
        <taxon>NPAAA clade</taxon>
        <taxon>indigoferoid/millettioid clade</taxon>
        <taxon>Phaseoleae</taxon>
        <taxon>Mucuna</taxon>
    </lineage>
</organism>
<evidence type="ECO:0000313" key="4">
    <source>
        <dbReference type="Proteomes" id="UP000257109"/>
    </source>
</evidence>
<proteinExistence type="predicted"/>
<keyword evidence="1" id="KW-0862">Zinc</keyword>
<feature type="non-terminal residue" evidence="3">
    <location>
        <position position="1"/>
    </location>
</feature>